<dbReference type="RefSeq" id="WP_108370345.1">
    <property type="nucleotide sequence ID" value="NZ_CP028811.1"/>
</dbReference>
<gene>
    <name evidence="4" type="ORF">HYN48_06540</name>
</gene>
<keyword evidence="1 2" id="KW-0732">Signal</keyword>
<sequence>MAKKYLRGIALFAGSMAFAQNAPQVHLNLDAPASVCTPETCVTLSASLLNLKQTTGYDVAQIAAQSPYPFTGGTVIDALNDDVYSPAFPLGFNFCFYNDSYSTVYVGTNGVISFNPPVQGNFCEWNFNSPIPSTSFPIKNAIYGVYQDTDIRTTGNDAGTVVDPDVQNVNYYTGGEAPNRYLVVNFNELPQFQCGAADLQTSQVILYESSNIIDVYVKKRTACDSWNGGRGLIGLQNMDGTLAAFPPNRNTGPWETANEAWRFSPNGIEVDTPVYEWKKNGVLIADANQNTLTVCEDSPGIYEVSTVISACGSLPATISATATIASGMMPVGVPSDLFACSDNGFALFNLTSNTAQVLNGMDPLNYEVLFYHSYSDAMNYTGGFIPEAMLSAYMGFDHEVIFMRVTDLASGNDCPGIESFTLEIEPFTVTPQGDTAQDFEPGDTLAELEVEGENISWWDAPTEGNELPDTTPLVNGLTYYAQSENVNGCPNTENRMAAQRLAVTVTQVALGTAEFDNSTFTVAPNPVKDILRVNFSQNINSLEVYNLIGQRVLHAAPGTPHAQINLSGLPAGGYLMQINAGDNVKTVKLVKQ</sequence>
<protein>
    <recommendedName>
        <fullName evidence="3">Secretion system C-terminal sorting domain-containing protein</fullName>
    </recommendedName>
</protein>
<accession>A0A2S0RF92</accession>
<feature type="signal peptide" evidence="2">
    <location>
        <begin position="1"/>
        <end position="19"/>
    </location>
</feature>
<dbReference type="NCBIfam" id="TIGR04183">
    <property type="entry name" value="Por_Secre_tail"/>
    <property type="match status" value="1"/>
</dbReference>
<dbReference type="EMBL" id="CP028811">
    <property type="protein sequence ID" value="AWA29761.1"/>
    <property type="molecule type" value="Genomic_DNA"/>
</dbReference>
<dbReference type="OrthoDB" id="9765926at2"/>
<dbReference type="Pfam" id="PF18962">
    <property type="entry name" value="Por_Secre_tail"/>
    <property type="match status" value="1"/>
</dbReference>
<organism evidence="4 5">
    <name type="scientific">Flavobacterium magnum</name>
    <dbReference type="NCBI Taxonomy" id="2162713"/>
    <lineage>
        <taxon>Bacteria</taxon>
        <taxon>Pseudomonadati</taxon>
        <taxon>Bacteroidota</taxon>
        <taxon>Flavobacteriia</taxon>
        <taxon>Flavobacteriales</taxon>
        <taxon>Flavobacteriaceae</taxon>
        <taxon>Flavobacterium</taxon>
    </lineage>
</organism>
<dbReference type="KEGG" id="fmg:HYN48_06540"/>
<feature type="chain" id="PRO_5015589549" description="Secretion system C-terminal sorting domain-containing protein" evidence="2">
    <location>
        <begin position="20"/>
        <end position="592"/>
    </location>
</feature>
<evidence type="ECO:0000256" key="1">
    <source>
        <dbReference type="ARBA" id="ARBA00022729"/>
    </source>
</evidence>
<evidence type="ECO:0000259" key="3">
    <source>
        <dbReference type="Pfam" id="PF18962"/>
    </source>
</evidence>
<evidence type="ECO:0000313" key="5">
    <source>
        <dbReference type="Proteomes" id="UP000244193"/>
    </source>
</evidence>
<evidence type="ECO:0000313" key="4">
    <source>
        <dbReference type="EMBL" id="AWA29761.1"/>
    </source>
</evidence>
<keyword evidence="5" id="KW-1185">Reference proteome</keyword>
<name>A0A2S0RF92_9FLAO</name>
<reference evidence="4 5" key="1">
    <citation type="submission" date="2018-04" db="EMBL/GenBank/DDBJ databases">
        <title>Genome sequencing of Flavobacterium sp. HYN0048.</title>
        <authorList>
            <person name="Yi H."/>
            <person name="Baek C."/>
        </authorList>
    </citation>
    <scope>NUCLEOTIDE SEQUENCE [LARGE SCALE GENOMIC DNA]</scope>
    <source>
        <strain evidence="4 5">HYN0048</strain>
    </source>
</reference>
<feature type="domain" description="Secretion system C-terminal sorting" evidence="3">
    <location>
        <begin position="524"/>
        <end position="590"/>
    </location>
</feature>
<dbReference type="AlphaFoldDB" id="A0A2S0RF92"/>
<evidence type="ECO:0000256" key="2">
    <source>
        <dbReference type="SAM" id="SignalP"/>
    </source>
</evidence>
<proteinExistence type="predicted"/>
<dbReference type="Proteomes" id="UP000244193">
    <property type="component" value="Chromosome"/>
</dbReference>
<dbReference type="InterPro" id="IPR026444">
    <property type="entry name" value="Secre_tail"/>
</dbReference>